<dbReference type="AlphaFoldDB" id="A0A915JH79"/>
<dbReference type="Proteomes" id="UP000887565">
    <property type="component" value="Unplaced"/>
</dbReference>
<evidence type="ECO:0000256" key="1">
    <source>
        <dbReference type="SAM" id="Phobius"/>
    </source>
</evidence>
<organism evidence="2 3">
    <name type="scientific">Romanomermis culicivorax</name>
    <name type="common">Nematode worm</name>
    <dbReference type="NCBI Taxonomy" id="13658"/>
    <lineage>
        <taxon>Eukaryota</taxon>
        <taxon>Metazoa</taxon>
        <taxon>Ecdysozoa</taxon>
        <taxon>Nematoda</taxon>
        <taxon>Enoplea</taxon>
        <taxon>Dorylaimia</taxon>
        <taxon>Mermithida</taxon>
        <taxon>Mermithoidea</taxon>
        <taxon>Mermithidae</taxon>
        <taxon>Romanomermis</taxon>
    </lineage>
</organism>
<keyword evidence="1" id="KW-0812">Transmembrane</keyword>
<keyword evidence="1" id="KW-0472">Membrane</keyword>
<reference evidence="3" key="1">
    <citation type="submission" date="2022-11" db="UniProtKB">
        <authorList>
            <consortium name="WormBaseParasite"/>
        </authorList>
    </citation>
    <scope>IDENTIFICATION</scope>
</reference>
<evidence type="ECO:0000313" key="2">
    <source>
        <dbReference type="Proteomes" id="UP000887565"/>
    </source>
</evidence>
<proteinExistence type="predicted"/>
<evidence type="ECO:0000313" key="3">
    <source>
        <dbReference type="WBParaSite" id="nRc.2.0.1.t25472-RA"/>
    </source>
</evidence>
<accession>A0A915JH79</accession>
<dbReference type="WBParaSite" id="nRc.2.0.1.t25472-RA">
    <property type="protein sequence ID" value="nRc.2.0.1.t25472-RA"/>
    <property type="gene ID" value="nRc.2.0.1.g25472"/>
</dbReference>
<protein>
    <submittedName>
        <fullName evidence="3">Uncharacterized protein</fullName>
    </submittedName>
</protein>
<name>A0A915JH79_ROMCU</name>
<keyword evidence="1" id="KW-1133">Transmembrane helix</keyword>
<sequence>MKRLQHVIVQAKQTDDLSEIQIQARFFLMESKIILILLFLFVNIFSAHVLRSTGREEKVTRDPKPDDVRIEPIKFSFFHKFIKTLLDDPTEKKTWAMNDLALTHI</sequence>
<keyword evidence="2" id="KW-1185">Reference proteome</keyword>
<feature type="transmembrane region" description="Helical" evidence="1">
    <location>
        <begin position="33"/>
        <end position="50"/>
    </location>
</feature>